<reference evidence="3" key="1">
    <citation type="submission" date="2014-11" db="EMBL/GenBank/DDBJ databases">
        <authorList>
            <person name="Otto D Thomas"/>
            <person name="Naeem Raeece"/>
        </authorList>
    </citation>
    <scope>NUCLEOTIDE SEQUENCE</scope>
</reference>
<sequence length="411" mass="43717">MPMLMRIAELSRKAQRVVLLFVKQEQTFSCFNECERANGRERGNGATGGETVMSVASTWLQRLIGVESDKLDFAYRVREMLAMEIGLRLGILYEVCIRLLQWHGAVPDLPRAEQLEGELAVALDTIEHLEGKARARERHNGDQIAHLVGMVEELRRRLREAQAREAGNVVARRVRFSGIRGSPTTTETLVASASASPPAPPALSAPLPVVPSASASASPPALSAPLPVVPSASTSASPPAPPQDALPEPSPSPAPAPAPVPAPSLPSFGELTFVREPGVLGPPPSPPGGGKNGDSVCIVSASSPRERAHSLVHEPPRGSPPPSLRGCSCFRSNLGDYDHPPAPETGETGVRRRSAAAAPSSPALAMDATDSDLNLRRARVLQEVLKVDCLRRKGERGGRLGILSEVCIRLF</sequence>
<feature type="compositionally biased region" description="Basic and acidic residues" evidence="2">
    <location>
        <begin position="304"/>
        <end position="316"/>
    </location>
</feature>
<evidence type="ECO:0000256" key="1">
    <source>
        <dbReference type="SAM" id="Coils"/>
    </source>
</evidence>
<keyword evidence="1" id="KW-0175">Coiled coil</keyword>
<feature type="compositionally biased region" description="Low complexity" evidence="2">
    <location>
        <begin position="228"/>
        <end position="237"/>
    </location>
</feature>
<feature type="coiled-coil region" evidence="1">
    <location>
        <begin position="112"/>
        <end position="164"/>
    </location>
</feature>
<accession>A0A0G4FNR1</accession>
<feature type="compositionally biased region" description="Pro residues" evidence="2">
    <location>
        <begin position="238"/>
        <end position="264"/>
    </location>
</feature>
<name>A0A0G4FNR1_9ALVE</name>
<protein>
    <submittedName>
        <fullName evidence="3">Uncharacterized protein</fullName>
    </submittedName>
</protein>
<dbReference type="VEuPathDB" id="CryptoDB:Cvel_17971"/>
<feature type="region of interest" description="Disordered" evidence="2">
    <location>
        <begin position="181"/>
        <end position="202"/>
    </location>
</feature>
<gene>
    <name evidence="3" type="ORF">Cvel_17971</name>
</gene>
<evidence type="ECO:0000313" key="3">
    <source>
        <dbReference type="EMBL" id="CEM15862.1"/>
    </source>
</evidence>
<organism evidence="3">
    <name type="scientific">Chromera velia CCMP2878</name>
    <dbReference type="NCBI Taxonomy" id="1169474"/>
    <lineage>
        <taxon>Eukaryota</taxon>
        <taxon>Sar</taxon>
        <taxon>Alveolata</taxon>
        <taxon>Colpodellida</taxon>
        <taxon>Chromeraceae</taxon>
        <taxon>Chromera</taxon>
    </lineage>
</organism>
<evidence type="ECO:0000256" key="2">
    <source>
        <dbReference type="SAM" id="MobiDB-lite"/>
    </source>
</evidence>
<dbReference type="AlphaFoldDB" id="A0A0G4FNR1"/>
<dbReference type="EMBL" id="CDMZ01000511">
    <property type="protein sequence ID" value="CEM15862.1"/>
    <property type="molecule type" value="Genomic_DNA"/>
</dbReference>
<feature type="region of interest" description="Disordered" evidence="2">
    <location>
        <begin position="228"/>
        <end position="364"/>
    </location>
</feature>
<proteinExistence type="predicted"/>